<evidence type="ECO:0000313" key="3">
    <source>
        <dbReference type="EMBL" id="MDY0394419.1"/>
    </source>
</evidence>
<keyword evidence="4" id="KW-1185">Reference proteome</keyword>
<proteinExistence type="predicted"/>
<dbReference type="EMBL" id="JAWDIP010000003">
    <property type="protein sequence ID" value="MDY0393269.1"/>
    <property type="molecule type" value="Genomic_DNA"/>
</dbReference>
<organism evidence="3 4">
    <name type="scientific">Tigheibacillus halophilus</name>
    <dbReference type="NCBI Taxonomy" id="361280"/>
    <lineage>
        <taxon>Bacteria</taxon>
        <taxon>Bacillati</taxon>
        <taxon>Bacillota</taxon>
        <taxon>Bacilli</taxon>
        <taxon>Bacillales</taxon>
        <taxon>Bacillaceae</taxon>
        <taxon>Tigheibacillus</taxon>
    </lineage>
</organism>
<feature type="region of interest" description="Disordered" evidence="1">
    <location>
        <begin position="31"/>
        <end position="50"/>
    </location>
</feature>
<dbReference type="EMBL" id="JAWDIP010000003">
    <property type="protein sequence ID" value="MDY0394419.1"/>
    <property type="molecule type" value="Genomic_DNA"/>
</dbReference>
<name>A0ABU5C776_9BACI</name>
<protein>
    <submittedName>
        <fullName evidence="3">Uncharacterized protein</fullName>
    </submittedName>
</protein>
<evidence type="ECO:0000313" key="2">
    <source>
        <dbReference type="EMBL" id="MDY0393269.1"/>
    </source>
</evidence>
<feature type="region of interest" description="Disordered" evidence="1">
    <location>
        <begin position="1"/>
        <end position="24"/>
    </location>
</feature>
<accession>A0ABU5C776</accession>
<sequence length="50" mass="5878">MRRYQSGKYVGQDHINKRGESKRKESLILHCSEHDSSTKSSTESHYRLLL</sequence>
<gene>
    <name evidence="2" type="ORF">RWE15_01035</name>
    <name evidence="3" type="ORF">RWE15_08095</name>
</gene>
<comment type="caution">
    <text evidence="3">The sequence shown here is derived from an EMBL/GenBank/DDBJ whole genome shotgun (WGS) entry which is preliminary data.</text>
</comment>
<feature type="compositionally biased region" description="Basic and acidic residues" evidence="1">
    <location>
        <begin position="14"/>
        <end position="24"/>
    </location>
</feature>
<evidence type="ECO:0000313" key="4">
    <source>
        <dbReference type="Proteomes" id="UP001281447"/>
    </source>
</evidence>
<reference evidence="3 4" key="1">
    <citation type="submission" date="2023-10" db="EMBL/GenBank/DDBJ databases">
        <title>Virgibacillus halophilus 5B73C genome.</title>
        <authorList>
            <person name="Miliotis G."/>
            <person name="Sengupta P."/>
            <person name="Hameed A."/>
            <person name="Chuvochina M."/>
            <person name="Mcdonagh F."/>
            <person name="Simpson A.C."/>
            <person name="Singh N.K."/>
            <person name="Rekha P.D."/>
            <person name="Raman K."/>
            <person name="Hugenholtz P."/>
            <person name="Venkateswaran K."/>
        </authorList>
    </citation>
    <scope>NUCLEOTIDE SEQUENCE [LARGE SCALE GENOMIC DNA]</scope>
    <source>
        <strain evidence="3 4">5B73C</strain>
    </source>
</reference>
<evidence type="ECO:0000256" key="1">
    <source>
        <dbReference type="SAM" id="MobiDB-lite"/>
    </source>
</evidence>
<dbReference type="Proteomes" id="UP001281447">
    <property type="component" value="Unassembled WGS sequence"/>
</dbReference>